<dbReference type="SUPFAM" id="SSF48371">
    <property type="entry name" value="ARM repeat"/>
    <property type="match status" value="1"/>
</dbReference>
<accession>A0A5E8B7S3</accession>
<feature type="compositionally biased region" description="Basic residues" evidence="4">
    <location>
        <begin position="1219"/>
        <end position="1233"/>
    </location>
</feature>
<protein>
    <submittedName>
        <fullName evidence="7">Uncharacterized protein</fullName>
    </submittedName>
</protein>
<evidence type="ECO:0000256" key="2">
    <source>
        <dbReference type="ARBA" id="ARBA00007690"/>
    </source>
</evidence>
<evidence type="ECO:0000259" key="5">
    <source>
        <dbReference type="Pfam" id="PF08161"/>
    </source>
</evidence>
<dbReference type="InterPro" id="IPR011989">
    <property type="entry name" value="ARM-like"/>
</dbReference>
<sequence>MGKTEDKKPDFLEQDFLLEKLDRIRSQENSKLPNQKQLAIILSAVEENLDEEKTDHSPTAYFVSFLGLLEQGESAGNKDLVTSSLYFLDLISPYAPQNLLQAKFTQILIKLSPVLTDSNADAPILKSSIGILETLLRVQDSTAWSISASEASPKRGLIGLMAFALDPRPKVRKRALEAVFNILSHPSDSSQIHLGGSVCAENALKSVSTLYSDFQKGTNKSDLLGNQGNTIVAQLIHSLQLCKTVISCSCWPLSLVEPLCLVLLGISRSTEKYLISSAFDVFEALFKGMSGEDSASKLYTVLESIFDLRPNIEDQALASSWFLVVSTAVETYTSTNPFESFYLLPKVFHLVSEFFNSENNNIQSSAAQCLIAIFENGISQKVLASVESGADADADGKINKTLSQISEGIFQLLNVRYQGSWKDIMMVVVSLSNSLMWLSDPYLINCYKVIGTLRSTDAISDGWQEAEQVIGSAIKNIGPAKTLELFPLNLDGEEKPTRTWILPLLRENVGCSDLGFFKSYFIGLSGQLEALVANLENNQPNKNSTAIATKVKVYETLIDQIWSIFPSFCDLPLDLRDSFDEELAKLLMNVVYNYTTLRGYIFSGLKLLVESNQNYLTGALNDNYQLLKKFPKNEAARNIEYLSTFSLNMLASLFNIFAVTPIDSRTQLLECSKAYLSIISKKDLEITFNRVSTALGDALKNPLAGADKENDIPPTSATMLDLIMQMISFLPQDSFNPLMTIFVTVSKNYTDPLLQKRIYRMFLVISETENGKTLITSHIEDIAQLFLQTSDQVQTTARGPRLNALACFIELLSPNLLFFIPSIISEVIIATKDLNEKTRESAFNLLVQMGNKMKAGGIIDRSKIPGMPSDADNVSASLEEYITIIAAGLSDTTTHTQAATILALSRVVFEFKESLNLQLLQELTGMIELFLENRNREIADATLGFVKVAVVSLPKDVVEPNLKNLIVHLLGWYREHSSHFRTKIKHLIERLLRVFGFEKISQNFPEEDLKFLNNIRKSKERAKRKKSNLIAEKLENETDSHRNRKHFAKMAKFESEFDRALYGSSSEDEGSDVEMDEKPKDAKKNKNDQRFIVENKDVPLDLLDQQTLAHITSTRPMKQKLSIPDKKKFKKDAEGRLVIKNLDEKDDDPLASINNSLNAYEDAIKSGPVRDSRGMYRYKRGRQNMDDGDDMSDDEKPLKTKLNPKQATGKSNRGFKGTSSKKKNTPGHRRFYN</sequence>
<feature type="region of interest" description="Disordered" evidence="4">
    <location>
        <begin position="1062"/>
        <end position="1086"/>
    </location>
</feature>
<gene>
    <name evidence="7" type="ORF">SAPINGB_P001729</name>
</gene>
<keyword evidence="8" id="KW-1185">Reference proteome</keyword>
<comment type="subcellular location">
    <subcellularLocation>
        <location evidence="1">Nucleus</location>
    </subcellularLocation>
</comment>
<dbReference type="PANTHER" id="PTHR48287">
    <property type="entry name" value="ARM REPEAT SUPERFAMILY PROTEIN"/>
    <property type="match status" value="1"/>
</dbReference>
<dbReference type="OrthoDB" id="2192888at2759"/>
<dbReference type="InterPro" id="IPR016024">
    <property type="entry name" value="ARM-type_fold"/>
</dbReference>
<dbReference type="Proteomes" id="UP000398389">
    <property type="component" value="Unassembled WGS sequence"/>
</dbReference>
<feature type="domain" description="RRP12 N-terminal HEAT" evidence="6">
    <location>
        <begin position="28"/>
        <end position="246"/>
    </location>
</feature>
<dbReference type="RefSeq" id="XP_031852341.1">
    <property type="nucleotide sequence ID" value="XM_031996450.1"/>
</dbReference>
<evidence type="ECO:0000313" key="7">
    <source>
        <dbReference type="EMBL" id="VVT47474.1"/>
    </source>
</evidence>
<dbReference type="PANTHER" id="PTHR48287:SF1">
    <property type="entry name" value="ARM REPEAT SUPERFAMILY PROTEIN"/>
    <property type="match status" value="1"/>
</dbReference>
<evidence type="ECO:0000259" key="6">
    <source>
        <dbReference type="Pfam" id="PF25772"/>
    </source>
</evidence>
<feature type="domain" description="RRP12 HEAT" evidence="5">
    <location>
        <begin position="357"/>
        <end position="658"/>
    </location>
</feature>
<dbReference type="Gene3D" id="1.25.10.10">
    <property type="entry name" value="Leucine-rich Repeat Variant"/>
    <property type="match status" value="1"/>
</dbReference>
<dbReference type="InterPro" id="IPR052087">
    <property type="entry name" value="RRP12"/>
</dbReference>
<evidence type="ECO:0000313" key="8">
    <source>
        <dbReference type="Proteomes" id="UP000398389"/>
    </source>
</evidence>
<feature type="compositionally biased region" description="Basic and acidic residues" evidence="4">
    <location>
        <begin position="1165"/>
        <end position="1174"/>
    </location>
</feature>
<dbReference type="Pfam" id="PF25772">
    <property type="entry name" value="HEAT_RRP12_N"/>
    <property type="match status" value="1"/>
</dbReference>
<evidence type="ECO:0000256" key="1">
    <source>
        <dbReference type="ARBA" id="ARBA00004123"/>
    </source>
</evidence>
<feature type="compositionally biased region" description="Basic and acidic residues" evidence="4">
    <location>
        <begin position="1076"/>
        <end position="1086"/>
    </location>
</feature>
<feature type="region of interest" description="Disordered" evidence="4">
    <location>
        <begin position="1165"/>
        <end position="1233"/>
    </location>
</feature>
<comment type="similarity">
    <text evidence="2">Belongs to the RRP12 family.</text>
</comment>
<keyword evidence="3" id="KW-0539">Nucleus</keyword>
<name>A0A5E8B7S3_9ASCO</name>
<dbReference type="GO" id="GO:0005634">
    <property type="term" value="C:nucleus"/>
    <property type="evidence" value="ECO:0007669"/>
    <property type="project" value="UniProtKB-SubCell"/>
</dbReference>
<evidence type="ECO:0000256" key="4">
    <source>
        <dbReference type="SAM" id="MobiDB-lite"/>
    </source>
</evidence>
<evidence type="ECO:0000256" key="3">
    <source>
        <dbReference type="ARBA" id="ARBA00023242"/>
    </source>
</evidence>
<dbReference type="GeneID" id="43580550"/>
<proteinExistence type="inferred from homology"/>
<dbReference type="InterPro" id="IPR012978">
    <property type="entry name" value="HEAT_RRP12"/>
</dbReference>
<feature type="compositionally biased region" description="Acidic residues" evidence="4">
    <location>
        <begin position="1066"/>
        <end position="1075"/>
    </location>
</feature>
<dbReference type="Pfam" id="PF08161">
    <property type="entry name" value="RRP12_HEAT"/>
    <property type="match status" value="1"/>
</dbReference>
<reference evidence="7 8" key="1">
    <citation type="submission" date="2019-09" db="EMBL/GenBank/DDBJ databases">
        <authorList>
            <person name="Brejova B."/>
        </authorList>
    </citation>
    <scope>NUCLEOTIDE SEQUENCE [LARGE SCALE GENOMIC DNA]</scope>
</reference>
<dbReference type="InterPro" id="IPR057860">
    <property type="entry name" value="HEAT_RRP12_N"/>
</dbReference>
<organism evidence="7 8">
    <name type="scientific">Magnusiomyces paraingens</name>
    <dbReference type="NCBI Taxonomy" id="2606893"/>
    <lineage>
        <taxon>Eukaryota</taxon>
        <taxon>Fungi</taxon>
        <taxon>Dikarya</taxon>
        <taxon>Ascomycota</taxon>
        <taxon>Saccharomycotina</taxon>
        <taxon>Dipodascomycetes</taxon>
        <taxon>Dipodascales</taxon>
        <taxon>Dipodascaceae</taxon>
        <taxon>Magnusiomyces</taxon>
    </lineage>
</organism>
<dbReference type="AlphaFoldDB" id="A0A5E8B7S3"/>
<dbReference type="EMBL" id="CABVLU010000001">
    <property type="protein sequence ID" value="VVT47474.1"/>
    <property type="molecule type" value="Genomic_DNA"/>
</dbReference>